<dbReference type="OrthoDB" id="4937900at2759"/>
<reference evidence="1" key="2">
    <citation type="journal article" date="2023" name="IMA Fungus">
        <title>Comparative genomic study of the Penicillium genus elucidates a diverse pangenome and 15 lateral gene transfer events.</title>
        <authorList>
            <person name="Petersen C."/>
            <person name="Sorensen T."/>
            <person name="Nielsen M.R."/>
            <person name="Sondergaard T.E."/>
            <person name="Sorensen J.L."/>
            <person name="Fitzpatrick D.A."/>
            <person name="Frisvad J.C."/>
            <person name="Nielsen K.L."/>
        </authorList>
    </citation>
    <scope>NUCLEOTIDE SEQUENCE</scope>
    <source>
        <strain evidence="1">IBT 30069</strain>
    </source>
</reference>
<organism evidence="1 2">
    <name type="scientific">Penicillium angulare</name>
    <dbReference type="NCBI Taxonomy" id="116970"/>
    <lineage>
        <taxon>Eukaryota</taxon>
        <taxon>Fungi</taxon>
        <taxon>Dikarya</taxon>
        <taxon>Ascomycota</taxon>
        <taxon>Pezizomycotina</taxon>
        <taxon>Eurotiomycetes</taxon>
        <taxon>Eurotiomycetidae</taxon>
        <taxon>Eurotiales</taxon>
        <taxon>Aspergillaceae</taxon>
        <taxon>Penicillium</taxon>
    </lineage>
</organism>
<evidence type="ECO:0000313" key="1">
    <source>
        <dbReference type="EMBL" id="KAJ5092990.1"/>
    </source>
</evidence>
<gene>
    <name evidence="1" type="ORF">N7456_008851</name>
</gene>
<keyword evidence="2" id="KW-1185">Reference proteome</keyword>
<name>A0A9W9F3K5_9EURO</name>
<comment type="caution">
    <text evidence="1">The sequence shown here is derived from an EMBL/GenBank/DDBJ whole genome shotgun (WGS) entry which is preliminary data.</text>
</comment>
<protein>
    <submittedName>
        <fullName evidence="1">Uncharacterized protein</fullName>
    </submittedName>
</protein>
<reference evidence="1" key="1">
    <citation type="submission" date="2022-11" db="EMBL/GenBank/DDBJ databases">
        <authorList>
            <person name="Petersen C."/>
        </authorList>
    </citation>
    <scope>NUCLEOTIDE SEQUENCE</scope>
    <source>
        <strain evidence="1">IBT 30069</strain>
    </source>
</reference>
<evidence type="ECO:0000313" key="2">
    <source>
        <dbReference type="Proteomes" id="UP001149165"/>
    </source>
</evidence>
<proteinExistence type="predicted"/>
<dbReference type="AlphaFoldDB" id="A0A9W9F3K5"/>
<sequence length="228" mass="25708">MALQTRAVSLFNSSFADVNESNCVPILLFSSVLGQHFLTSTLAERHSGGLDAFMSNYIHCVEIHRGIHVVAMQYWPQLMESELAPILAASSRFTSRTPKGNTCQHISELVAGSEALSLDEKEACHSVIQHLQIGFDAVLEGEGKSGYNHYMIYTWLMLAPPKFIDLLSEKRPEALVLLAYYALLLHYGRHVWQVKDAGHFLLGIIRDYLHPTWHSWLIYPQSQVSEDP</sequence>
<dbReference type="PANTHER" id="PTHR47784:SF4">
    <property type="entry name" value="ZN(II)2CYS6 TRANSCRIPTION FACTOR (EUROFUNG)"/>
    <property type="match status" value="1"/>
</dbReference>
<accession>A0A9W9F3K5</accession>
<dbReference type="GO" id="GO:0001228">
    <property type="term" value="F:DNA-binding transcription activator activity, RNA polymerase II-specific"/>
    <property type="evidence" value="ECO:0007669"/>
    <property type="project" value="TreeGrafter"/>
</dbReference>
<dbReference type="Proteomes" id="UP001149165">
    <property type="component" value="Unassembled WGS sequence"/>
</dbReference>
<dbReference type="InterPro" id="IPR053157">
    <property type="entry name" value="Sterol_Uptake_Regulator"/>
</dbReference>
<dbReference type="EMBL" id="JAPQKH010000006">
    <property type="protein sequence ID" value="KAJ5092990.1"/>
    <property type="molecule type" value="Genomic_DNA"/>
</dbReference>
<dbReference type="PANTHER" id="PTHR47784">
    <property type="entry name" value="STEROL UPTAKE CONTROL PROTEIN 2"/>
    <property type="match status" value="1"/>
</dbReference>